<keyword evidence="3" id="KW-1185">Reference proteome</keyword>
<dbReference type="RefSeq" id="WP_188612429.1">
    <property type="nucleotide sequence ID" value="NZ_BMGG01000011.1"/>
</dbReference>
<protein>
    <submittedName>
        <fullName evidence="2">Uncharacterized protein</fullName>
    </submittedName>
</protein>
<gene>
    <name evidence="2" type="ORF">GCM10010994_55640</name>
</gene>
<evidence type="ECO:0000256" key="1">
    <source>
        <dbReference type="SAM" id="MobiDB-lite"/>
    </source>
</evidence>
<dbReference type="AlphaFoldDB" id="A0A916XQE2"/>
<comment type="caution">
    <text evidence="2">The sequence shown here is derived from an EMBL/GenBank/DDBJ whole genome shotgun (WGS) entry which is preliminary data.</text>
</comment>
<reference evidence="2" key="2">
    <citation type="submission" date="2020-09" db="EMBL/GenBank/DDBJ databases">
        <authorList>
            <person name="Sun Q."/>
            <person name="Zhou Y."/>
        </authorList>
    </citation>
    <scope>NUCLEOTIDE SEQUENCE</scope>
    <source>
        <strain evidence="2">CGMCC 1.12919</strain>
    </source>
</reference>
<accession>A0A916XQE2</accession>
<proteinExistence type="predicted"/>
<organism evidence="2 3">
    <name type="scientific">Chelatococcus reniformis</name>
    <dbReference type="NCBI Taxonomy" id="1494448"/>
    <lineage>
        <taxon>Bacteria</taxon>
        <taxon>Pseudomonadati</taxon>
        <taxon>Pseudomonadota</taxon>
        <taxon>Alphaproteobacteria</taxon>
        <taxon>Hyphomicrobiales</taxon>
        <taxon>Chelatococcaceae</taxon>
        <taxon>Chelatococcus</taxon>
    </lineage>
</organism>
<name>A0A916XQE2_9HYPH</name>
<feature type="region of interest" description="Disordered" evidence="1">
    <location>
        <begin position="88"/>
        <end position="115"/>
    </location>
</feature>
<reference evidence="2" key="1">
    <citation type="journal article" date="2014" name="Int. J. Syst. Evol. Microbiol.">
        <title>Complete genome sequence of Corynebacterium casei LMG S-19264T (=DSM 44701T), isolated from a smear-ripened cheese.</title>
        <authorList>
            <consortium name="US DOE Joint Genome Institute (JGI-PGF)"/>
            <person name="Walter F."/>
            <person name="Albersmeier A."/>
            <person name="Kalinowski J."/>
            <person name="Ruckert C."/>
        </authorList>
    </citation>
    <scope>NUCLEOTIDE SEQUENCE</scope>
    <source>
        <strain evidence="2">CGMCC 1.12919</strain>
    </source>
</reference>
<dbReference type="EMBL" id="BMGG01000011">
    <property type="protein sequence ID" value="GGC90710.1"/>
    <property type="molecule type" value="Genomic_DNA"/>
</dbReference>
<evidence type="ECO:0000313" key="2">
    <source>
        <dbReference type="EMBL" id="GGC90710.1"/>
    </source>
</evidence>
<sequence>MDEQIAPDAAALDTNGWEWAVVEIFGRRRHAGRTREEERFGAKMLRVDIPVDGDPSKGWETHYYGGASIFSFTLTDEASVLRANKPYESPYRKSLPAPVDDIDDAEFDHDVDGPV</sequence>
<evidence type="ECO:0000313" key="3">
    <source>
        <dbReference type="Proteomes" id="UP000637002"/>
    </source>
</evidence>
<dbReference type="Proteomes" id="UP000637002">
    <property type="component" value="Unassembled WGS sequence"/>
</dbReference>